<comment type="caution">
    <text evidence="1">The sequence shown here is derived from an EMBL/GenBank/DDBJ whole genome shotgun (WGS) entry which is preliminary data.</text>
</comment>
<gene>
    <name evidence="1" type="ORF">FVB16_06595</name>
</gene>
<proteinExistence type="predicted"/>
<dbReference type="RefSeq" id="WP_085459886.1">
    <property type="nucleotide sequence ID" value="NZ_CAJGEW010000007.1"/>
</dbReference>
<dbReference type="EMBL" id="VOTT01000063">
    <property type="protein sequence ID" value="MPU48515.1"/>
    <property type="molecule type" value="Genomic_DNA"/>
</dbReference>
<accession>A0A5N8H5U1</accession>
<evidence type="ECO:0000313" key="1">
    <source>
        <dbReference type="EMBL" id="MPU48515.1"/>
    </source>
</evidence>
<protein>
    <submittedName>
        <fullName evidence="1">Uncharacterized protein</fullName>
    </submittedName>
</protein>
<sequence>MALLSLSFVRLNFGRMGNRLTEKNNQMISFLSDEFEEFPQGDFLNHLYRFSVDHHHFIVIFSPIDISDAEYHQYRSEEVGFEIPTNCFDVKFDRQENFDSGNFYMPPAATECSRRRRFTDELAEALATIIEKHYIIYHARAYLAIAENDKLKRYYDRILHNAPASVAYRVIKDVGEEERGYAIQTECFRT</sequence>
<dbReference type="AlphaFoldDB" id="A0A5N8H5U1"/>
<reference evidence="1 2" key="1">
    <citation type="submission" date="2019-08" db="EMBL/GenBank/DDBJ databases">
        <title>Identification of Water Treatment Resistant and Multidrug Resistant Urinary Pathogenic Escherichia coli in Wastewater.</title>
        <authorList>
            <person name="Neumann N."/>
        </authorList>
    </citation>
    <scope>NUCLEOTIDE SEQUENCE [LARGE SCALE GENOMIC DNA]</scope>
    <source>
        <strain evidence="1 2">WU2356</strain>
    </source>
</reference>
<organism evidence="1 2">
    <name type="scientific">Escherichia coli</name>
    <dbReference type="NCBI Taxonomy" id="562"/>
    <lineage>
        <taxon>Bacteria</taxon>
        <taxon>Pseudomonadati</taxon>
        <taxon>Pseudomonadota</taxon>
        <taxon>Gammaproteobacteria</taxon>
        <taxon>Enterobacterales</taxon>
        <taxon>Enterobacteriaceae</taxon>
        <taxon>Escherichia</taxon>
    </lineage>
</organism>
<dbReference type="Proteomes" id="UP000392867">
    <property type="component" value="Unassembled WGS sequence"/>
</dbReference>
<evidence type="ECO:0000313" key="2">
    <source>
        <dbReference type="Proteomes" id="UP000392867"/>
    </source>
</evidence>
<name>A0A5N8H5U1_ECOLX</name>